<dbReference type="Gene3D" id="1.10.150.130">
    <property type="match status" value="1"/>
</dbReference>
<name>D5EF06_AMICL</name>
<dbReference type="Pfam" id="PF02899">
    <property type="entry name" value="Phage_int_SAM_1"/>
    <property type="match status" value="1"/>
</dbReference>
<feature type="domain" description="Tyr recombinase" evidence="5">
    <location>
        <begin position="109"/>
        <end position="288"/>
    </location>
</feature>
<reference evidence="7 8" key="1">
    <citation type="journal article" date="2010" name="Stand. Genomic Sci.">
        <title>Complete genome sequence of Aminobacterium colombiense type strain (ALA-1).</title>
        <authorList>
            <person name="Chertkov O."/>
            <person name="Sikorski J."/>
            <person name="Brambilla E."/>
            <person name="Lapidus A."/>
            <person name="Copeland A."/>
            <person name="Glavina Del Rio T."/>
            <person name="Nolan M."/>
            <person name="Lucas S."/>
            <person name="Tice H."/>
            <person name="Cheng J.F."/>
            <person name="Han C."/>
            <person name="Detter J.C."/>
            <person name="Bruce D."/>
            <person name="Tapia R."/>
            <person name="Goodwin L."/>
            <person name="Pitluck S."/>
            <person name="Liolios K."/>
            <person name="Ivanova N."/>
            <person name="Mavromatis K."/>
            <person name="Ovchinnikova G."/>
            <person name="Pati A."/>
            <person name="Chen A."/>
            <person name="Palaniappan K."/>
            <person name="Land M."/>
            <person name="Hauser L."/>
            <person name="Chang Y.J."/>
            <person name="Jeffries C.D."/>
            <person name="Spring S."/>
            <person name="Rohde M."/>
            <person name="Goker M."/>
            <person name="Bristow J."/>
            <person name="Eisen J.A."/>
            <person name="Markowitz V."/>
            <person name="Hugenholtz P."/>
            <person name="Kyrpides N.C."/>
            <person name="Klenk H.P."/>
        </authorList>
    </citation>
    <scope>NUCLEOTIDE SEQUENCE [LARGE SCALE GENOMIC DNA]</scope>
    <source>
        <strain evidence="8">DSM 12261 / ALA-1</strain>
    </source>
</reference>
<dbReference type="PANTHER" id="PTHR30349">
    <property type="entry name" value="PHAGE INTEGRASE-RELATED"/>
    <property type="match status" value="1"/>
</dbReference>
<dbReference type="SUPFAM" id="SSF47823">
    <property type="entry name" value="lambda integrase-like, N-terminal domain"/>
    <property type="match status" value="1"/>
</dbReference>
<keyword evidence="2 4" id="KW-0238">DNA-binding</keyword>
<organism evidence="7 8">
    <name type="scientific">Aminobacterium colombiense (strain DSM 12261 / ALA-1)</name>
    <dbReference type="NCBI Taxonomy" id="572547"/>
    <lineage>
        <taxon>Bacteria</taxon>
        <taxon>Thermotogati</taxon>
        <taxon>Synergistota</taxon>
        <taxon>Synergistia</taxon>
        <taxon>Synergistales</taxon>
        <taxon>Aminobacteriaceae</taxon>
        <taxon>Aminobacterium</taxon>
    </lineage>
</organism>
<evidence type="ECO:0000313" key="7">
    <source>
        <dbReference type="EMBL" id="ADE57138.1"/>
    </source>
</evidence>
<dbReference type="EMBL" id="CP001997">
    <property type="protein sequence ID" value="ADE57138.1"/>
    <property type="molecule type" value="Genomic_DNA"/>
</dbReference>
<dbReference type="Gene3D" id="1.10.443.10">
    <property type="entry name" value="Intergrase catalytic core"/>
    <property type="match status" value="1"/>
</dbReference>
<evidence type="ECO:0000259" key="6">
    <source>
        <dbReference type="PROSITE" id="PS51900"/>
    </source>
</evidence>
<dbReference type="GO" id="GO:0006310">
    <property type="term" value="P:DNA recombination"/>
    <property type="evidence" value="ECO:0007669"/>
    <property type="project" value="UniProtKB-KW"/>
</dbReference>
<evidence type="ECO:0000313" key="8">
    <source>
        <dbReference type="Proteomes" id="UP000002366"/>
    </source>
</evidence>
<dbReference type="PANTHER" id="PTHR30349:SF81">
    <property type="entry name" value="TYROSINE RECOMBINASE XERC"/>
    <property type="match status" value="1"/>
</dbReference>
<dbReference type="AlphaFoldDB" id="D5EF06"/>
<evidence type="ECO:0000256" key="4">
    <source>
        <dbReference type="PROSITE-ProRule" id="PRU01248"/>
    </source>
</evidence>
<dbReference type="HOGENOM" id="CLU_027562_9_0_0"/>
<dbReference type="RefSeq" id="WP_013048401.1">
    <property type="nucleotide sequence ID" value="NC_014011.1"/>
</dbReference>
<dbReference type="InterPro" id="IPR044068">
    <property type="entry name" value="CB"/>
</dbReference>
<evidence type="ECO:0000256" key="2">
    <source>
        <dbReference type="ARBA" id="ARBA00023125"/>
    </source>
</evidence>
<dbReference type="PROSITE" id="PS51900">
    <property type="entry name" value="CB"/>
    <property type="match status" value="1"/>
</dbReference>
<dbReference type="InterPro" id="IPR013762">
    <property type="entry name" value="Integrase-like_cat_sf"/>
</dbReference>
<dbReference type="SUPFAM" id="SSF56349">
    <property type="entry name" value="DNA breaking-rejoining enzymes"/>
    <property type="match status" value="1"/>
</dbReference>
<gene>
    <name evidence="7" type="ordered locus">Amico_1014</name>
</gene>
<dbReference type="Pfam" id="PF00589">
    <property type="entry name" value="Phage_integrase"/>
    <property type="match status" value="1"/>
</dbReference>
<dbReference type="InterPro" id="IPR050090">
    <property type="entry name" value="Tyrosine_recombinase_XerCD"/>
</dbReference>
<dbReference type="PROSITE" id="PS51898">
    <property type="entry name" value="TYR_RECOMBINASE"/>
    <property type="match status" value="1"/>
</dbReference>
<dbReference type="InterPro" id="IPR011010">
    <property type="entry name" value="DNA_brk_join_enz"/>
</dbReference>
<dbReference type="GO" id="GO:0003677">
    <property type="term" value="F:DNA binding"/>
    <property type="evidence" value="ECO:0007669"/>
    <property type="project" value="UniProtKB-UniRule"/>
</dbReference>
<proteinExistence type="predicted"/>
<protein>
    <submittedName>
        <fullName evidence="7">Integrase family protein</fullName>
    </submittedName>
</protein>
<accession>D5EF06</accession>
<sequence>MVKFEYDQLLDDFLDYLFLERGCSENTILAYNRDIKAWLDFCDKNDQPAYPPNQTYLERYQRSLHEEGKKRSSQQRAIASLRSWLRYLDSEKLVEEEVTLPTLPLKGDSLPHILNEGEVERIFEACSGNSFLALRDRAILETAYGCGLRASELCTICLRDIDFSGRTLRIFGKGGKERIIPFLGEVSRRVGFYMEKARPDAHVQELFISKTGNPLRREDIWRIVKKRGAAAGISSSRLFPHILRHSFATHLLRRGMDLRTLQELLGHATIATTEKYVHFDLELRDIYDKTHPRA</sequence>
<evidence type="ECO:0000256" key="3">
    <source>
        <dbReference type="ARBA" id="ARBA00023172"/>
    </source>
</evidence>
<dbReference type="InterPro" id="IPR010998">
    <property type="entry name" value="Integrase_recombinase_N"/>
</dbReference>
<evidence type="ECO:0000256" key="1">
    <source>
        <dbReference type="ARBA" id="ARBA00022908"/>
    </source>
</evidence>
<dbReference type="STRING" id="572547.Amico_1014"/>
<keyword evidence="3" id="KW-0233">DNA recombination</keyword>
<dbReference type="Proteomes" id="UP000002366">
    <property type="component" value="Chromosome"/>
</dbReference>
<keyword evidence="8" id="KW-1185">Reference proteome</keyword>
<dbReference type="InterPro" id="IPR004107">
    <property type="entry name" value="Integrase_SAM-like_N"/>
</dbReference>
<dbReference type="KEGG" id="aco:Amico_1014"/>
<dbReference type="eggNOG" id="COG4974">
    <property type="taxonomic scope" value="Bacteria"/>
</dbReference>
<evidence type="ECO:0000259" key="5">
    <source>
        <dbReference type="PROSITE" id="PS51898"/>
    </source>
</evidence>
<dbReference type="GO" id="GO:0015074">
    <property type="term" value="P:DNA integration"/>
    <property type="evidence" value="ECO:0007669"/>
    <property type="project" value="UniProtKB-KW"/>
</dbReference>
<keyword evidence="1" id="KW-0229">DNA integration</keyword>
<feature type="domain" description="Core-binding (CB)" evidence="6">
    <location>
        <begin position="4"/>
        <end position="89"/>
    </location>
</feature>
<dbReference type="InterPro" id="IPR002104">
    <property type="entry name" value="Integrase_catalytic"/>
</dbReference>
<dbReference type="OrthoDB" id="9801717at2"/>